<dbReference type="PIRSF" id="PIRSF000441">
    <property type="entry name" value="CysE"/>
    <property type="match status" value="1"/>
</dbReference>
<name>A0A4D0JJX2_ECOLX</name>
<dbReference type="InterPro" id="IPR045304">
    <property type="entry name" value="LbH_SAT"/>
</dbReference>
<dbReference type="PANTHER" id="PTHR42811">
    <property type="entry name" value="SERINE ACETYLTRANSFERASE"/>
    <property type="match status" value="1"/>
</dbReference>
<protein>
    <recommendedName>
        <fullName evidence="4">Acetyltransferase</fullName>
        <ecNumber evidence="4">2.3.1.-</ecNumber>
    </recommendedName>
</protein>
<evidence type="ECO:0000313" key="5">
    <source>
        <dbReference type="EMBL" id="GDH39039.1"/>
    </source>
</evidence>
<proteinExistence type="inferred from homology"/>
<evidence type="ECO:0000256" key="3">
    <source>
        <dbReference type="ARBA" id="ARBA00023315"/>
    </source>
</evidence>
<dbReference type="RefSeq" id="WP_001567692.1">
    <property type="nucleotide sequence ID" value="NZ_BFKY01000206.1"/>
</dbReference>
<dbReference type="GO" id="GO:0009001">
    <property type="term" value="F:serine O-acetyltransferase activity"/>
    <property type="evidence" value="ECO:0007669"/>
    <property type="project" value="InterPro"/>
</dbReference>
<dbReference type="Proteomes" id="UP000303027">
    <property type="component" value="Unassembled WGS sequence"/>
</dbReference>
<keyword evidence="3 4" id="KW-0012">Acyltransferase</keyword>
<dbReference type="AlphaFoldDB" id="A0A4D0JJX2"/>
<dbReference type="GO" id="GO:0005737">
    <property type="term" value="C:cytoplasm"/>
    <property type="evidence" value="ECO:0007669"/>
    <property type="project" value="InterPro"/>
</dbReference>
<dbReference type="CDD" id="cd03354">
    <property type="entry name" value="LbH_SAT"/>
    <property type="match status" value="1"/>
</dbReference>
<dbReference type="SUPFAM" id="SSF51161">
    <property type="entry name" value="Trimeric LpxA-like enzymes"/>
    <property type="match status" value="1"/>
</dbReference>
<reference evidence="5 6" key="1">
    <citation type="submission" date="2018-04" db="EMBL/GenBank/DDBJ databases">
        <title>Large scale genomics of bovine and human commensal E. coli to reveal the emerging process of EHEC.</title>
        <authorList>
            <person name="Arimizu Y."/>
            <person name="Ogura Y."/>
        </authorList>
    </citation>
    <scope>NUCLEOTIDE SEQUENCE [LARGE SCALE GENOMIC DNA]</scope>
    <source>
        <strain evidence="5 6">KK-P061</strain>
    </source>
</reference>
<dbReference type="Gene3D" id="2.160.10.10">
    <property type="entry name" value="Hexapeptide repeat proteins"/>
    <property type="match status" value="1"/>
</dbReference>
<accession>A0A4D0JJX2</accession>
<evidence type="ECO:0000256" key="1">
    <source>
        <dbReference type="ARBA" id="ARBA00007274"/>
    </source>
</evidence>
<dbReference type="GO" id="GO:0006535">
    <property type="term" value="P:cysteine biosynthetic process from serine"/>
    <property type="evidence" value="ECO:0007669"/>
    <property type="project" value="InterPro"/>
</dbReference>
<dbReference type="EMBL" id="BFXY01000054">
    <property type="protein sequence ID" value="GDH39039.1"/>
    <property type="molecule type" value="Genomic_DNA"/>
</dbReference>
<dbReference type="InterPro" id="IPR005881">
    <property type="entry name" value="Ser_O-AcTrfase"/>
</dbReference>
<evidence type="ECO:0000256" key="2">
    <source>
        <dbReference type="ARBA" id="ARBA00022679"/>
    </source>
</evidence>
<gene>
    <name evidence="5" type="primary">cysE_1</name>
    <name evidence="5" type="ORF">BvCmsKKP061_01875</name>
</gene>
<evidence type="ECO:0000313" key="6">
    <source>
        <dbReference type="Proteomes" id="UP000303027"/>
    </source>
</evidence>
<dbReference type="EC" id="2.3.1.-" evidence="4"/>
<keyword evidence="2 4" id="KW-0808">Transferase</keyword>
<sequence length="177" mass="19440">MAKLKMDILRYKLLCGDETNLKYRDYLKIFSPRLFCVFLYRTSSFFYQKRMKLLSKFFSLINFLLFKVEISPLCSIGGGLFLPHPISIVIGANSIGENCTIFQNVTIGAKTLDIVYNRNVRPLIGNNVTISAGAVVVGPVAINDNVFLGANCVVVNSIESGVIVGGVPAKILGKLTL</sequence>
<comment type="similarity">
    <text evidence="1 4">Belongs to the transferase hexapeptide repeat family.</text>
</comment>
<comment type="caution">
    <text evidence="5">The sequence shown here is derived from an EMBL/GenBank/DDBJ whole genome shotgun (WGS) entry which is preliminary data.</text>
</comment>
<organism evidence="5 6">
    <name type="scientific">Escherichia coli</name>
    <dbReference type="NCBI Taxonomy" id="562"/>
    <lineage>
        <taxon>Bacteria</taxon>
        <taxon>Pseudomonadati</taxon>
        <taxon>Pseudomonadota</taxon>
        <taxon>Gammaproteobacteria</taxon>
        <taxon>Enterobacterales</taxon>
        <taxon>Enterobacteriaceae</taxon>
        <taxon>Escherichia</taxon>
    </lineage>
</organism>
<dbReference type="InterPro" id="IPR011004">
    <property type="entry name" value="Trimer_LpxA-like_sf"/>
</dbReference>
<dbReference type="Pfam" id="PF00132">
    <property type="entry name" value="Hexapep"/>
    <property type="match status" value="1"/>
</dbReference>
<dbReference type="InterPro" id="IPR001451">
    <property type="entry name" value="Hexapep"/>
</dbReference>
<evidence type="ECO:0000256" key="4">
    <source>
        <dbReference type="PIRNR" id="PIRNR000441"/>
    </source>
</evidence>